<dbReference type="AlphaFoldDB" id="A0A5D3DU20"/>
<evidence type="ECO:0000313" key="2">
    <source>
        <dbReference type="Proteomes" id="UP000321947"/>
    </source>
</evidence>
<dbReference type="EMBL" id="SSTD01002870">
    <property type="protein sequence ID" value="TYK27267.1"/>
    <property type="molecule type" value="Genomic_DNA"/>
</dbReference>
<reference evidence="1 2" key="1">
    <citation type="submission" date="2019-08" db="EMBL/GenBank/DDBJ databases">
        <title>Draft genome sequences of two oriental melons (Cucumis melo L. var makuwa).</title>
        <authorList>
            <person name="Kwon S.-Y."/>
        </authorList>
    </citation>
    <scope>NUCLEOTIDE SEQUENCE [LARGE SCALE GENOMIC DNA]</scope>
    <source>
        <strain evidence="2">cv. Chang Bougi</strain>
        <tissue evidence="1">Leaf</tissue>
    </source>
</reference>
<name>A0A5D3DU20_CUCMM</name>
<gene>
    <name evidence="1" type="ORF">E5676_scaffold244G00340</name>
</gene>
<protein>
    <submittedName>
        <fullName evidence="1">Ty3-gypsy retrotransposon protein</fullName>
    </submittedName>
</protein>
<organism evidence="1 2">
    <name type="scientific">Cucumis melo var. makuwa</name>
    <name type="common">Oriental melon</name>
    <dbReference type="NCBI Taxonomy" id="1194695"/>
    <lineage>
        <taxon>Eukaryota</taxon>
        <taxon>Viridiplantae</taxon>
        <taxon>Streptophyta</taxon>
        <taxon>Embryophyta</taxon>
        <taxon>Tracheophyta</taxon>
        <taxon>Spermatophyta</taxon>
        <taxon>Magnoliopsida</taxon>
        <taxon>eudicotyledons</taxon>
        <taxon>Gunneridae</taxon>
        <taxon>Pentapetalae</taxon>
        <taxon>rosids</taxon>
        <taxon>fabids</taxon>
        <taxon>Cucurbitales</taxon>
        <taxon>Cucurbitaceae</taxon>
        <taxon>Benincaseae</taxon>
        <taxon>Cucumis</taxon>
    </lineage>
</organism>
<dbReference type="Proteomes" id="UP000321947">
    <property type="component" value="Unassembled WGS sequence"/>
</dbReference>
<evidence type="ECO:0000313" key="1">
    <source>
        <dbReference type="EMBL" id="TYK27267.1"/>
    </source>
</evidence>
<sequence length="193" mass="22095">MYQVKAPRQKPVGLPRTLKGYMLIWVVIDRLTKSAHFTIGKSIYTANKWGQSPPELLSPCDLPVCRSLKPSSHHRASPRLSTRSVSVLEVRTQPSFKLHSSPLCYRPSREVEQPSRRWFPPSRHNQIKLRAKPRAELSCKLNREPSRFELTLADPTRATFQPSRFSKLISLFTEPLKLCPSTLSHDESLVKVI</sequence>
<accession>A0A5D3DU20</accession>
<comment type="caution">
    <text evidence="1">The sequence shown here is derived from an EMBL/GenBank/DDBJ whole genome shotgun (WGS) entry which is preliminary data.</text>
</comment>
<proteinExistence type="predicted"/>